<evidence type="ECO:0000313" key="2">
    <source>
        <dbReference type="EMBL" id="KFM70224.1"/>
    </source>
</evidence>
<dbReference type="AlphaFoldDB" id="A0A087TYN5"/>
<protein>
    <submittedName>
        <fullName evidence="2">Uncharacterized protein</fullName>
    </submittedName>
</protein>
<evidence type="ECO:0000256" key="1">
    <source>
        <dbReference type="SAM" id="MobiDB-lite"/>
    </source>
</evidence>
<feature type="region of interest" description="Disordered" evidence="1">
    <location>
        <begin position="1"/>
        <end position="59"/>
    </location>
</feature>
<proteinExistence type="predicted"/>
<dbReference type="Proteomes" id="UP000054359">
    <property type="component" value="Unassembled WGS sequence"/>
</dbReference>
<gene>
    <name evidence="2" type="ORF">X975_07567</name>
</gene>
<sequence length="59" mass="6969">METPEPFREKKKKKTSMLQRALSERTRTRRLTHQTSTDETRINLSPQKYAHLLKSTDAP</sequence>
<dbReference type="EMBL" id="KK117345">
    <property type="protein sequence ID" value="KFM70224.1"/>
    <property type="molecule type" value="Genomic_DNA"/>
</dbReference>
<accession>A0A087TYN5</accession>
<dbReference type="OrthoDB" id="6436807at2759"/>
<name>A0A087TYN5_STEMI</name>
<keyword evidence="3" id="KW-1185">Reference proteome</keyword>
<reference evidence="2 3" key="1">
    <citation type="submission" date="2013-11" db="EMBL/GenBank/DDBJ databases">
        <title>Genome sequencing of Stegodyphus mimosarum.</title>
        <authorList>
            <person name="Bechsgaard J."/>
        </authorList>
    </citation>
    <scope>NUCLEOTIDE SEQUENCE [LARGE SCALE GENOMIC DNA]</scope>
</reference>
<feature type="non-terminal residue" evidence="2">
    <location>
        <position position="59"/>
    </location>
</feature>
<evidence type="ECO:0000313" key="3">
    <source>
        <dbReference type="Proteomes" id="UP000054359"/>
    </source>
</evidence>
<organism evidence="2 3">
    <name type="scientific">Stegodyphus mimosarum</name>
    <name type="common">African social velvet spider</name>
    <dbReference type="NCBI Taxonomy" id="407821"/>
    <lineage>
        <taxon>Eukaryota</taxon>
        <taxon>Metazoa</taxon>
        <taxon>Ecdysozoa</taxon>
        <taxon>Arthropoda</taxon>
        <taxon>Chelicerata</taxon>
        <taxon>Arachnida</taxon>
        <taxon>Araneae</taxon>
        <taxon>Araneomorphae</taxon>
        <taxon>Entelegynae</taxon>
        <taxon>Eresoidea</taxon>
        <taxon>Eresidae</taxon>
        <taxon>Stegodyphus</taxon>
    </lineage>
</organism>